<feature type="transmembrane region" description="Helical" evidence="10">
    <location>
        <begin position="209"/>
        <end position="231"/>
    </location>
</feature>
<protein>
    <submittedName>
        <fullName evidence="13">Heme lyase CcmF/NrfE family subunit</fullName>
    </submittedName>
</protein>
<comment type="caution">
    <text evidence="13">The sequence shown here is derived from an EMBL/GenBank/DDBJ whole genome shotgun (WGS) entry which is preliminary data.</text>
</comment>
<evidence type="ECO:0000256" key="7">
    <source>
        <dbReference type="ARBA" id="ARBA00022989"/>
    </source>
</evidence>
<gene>
    <name evidence="13" type="ORF">LRP50_18280</name>
</gene>
<evidence type="ECO:0000256" key="8">
    <source>
        <dbReference type="ARBA" id="ARBA00023136"/>
    </source>
</evidence>
<feature type="domain" description="Cytochrome c-type biogenesis protein CcmF C-terminal" evidence="12">
    <location>
        <begin position="317"/>
        <end position="621"/>
    </location>
</feature>
<evidence type="ECO:0000313" key="14">
    <source>
        <dbReference type="Proteomes" id="UP001149400"/>
    </source>
</evidence>
<proteinExistence type="inferred from homology"/>
<name>A0ABT5R482_9GAMM</name>
<feature type="transmembrane region" description="Helical" evidence="10">
    <location>
        <begin position="478"/>
        <end position="499"/>
    </location>
</feature>
<accession>A0ABT5R482</accession>
<feature type="transmembrane region" description="Helical" evidence="10">
    <location>
        <begin position="177"/>
        <end position="197"/>
    </location>
</feature>
<feature type="transmembrane region" description="Helical" evidence="10">
    <location>
        <begin position="273"/>
        <end position="295"/>
    </location>
</feature>
<feature type="transmembrane region" description="Helical" evidence="10">
    <location>
        <begin position="353"/>
        <end position="381"/>
    </location>
</feature>
<dbReference type="Pfam" id="PF16327">
    <property type="entry name" value="CcmF_C"/>
    <property type="match status" value="1"/>
</dbReference>
<keyword evidence="8 10" id="KW-0472">Membrane</keyword>
<comment type="similarity">
    <text evidence="2">Belongs to the CcmF/CycK/Ccl1/NrfE/CcsA family.</text>
</comment>
<feature type="transmembrane region" description="Helical" evidence="10">
    <location>
        <begin position="251"/>
        <end position="268"/>
    </location>
</feature>
<evidence type="ECO:0000256" key="9">
    <source>
        <dbReference type="ARBA" id="ARBA00037230"/>
    </source>
</evidence>
<evidence type="ECO:0000256" key="1">
    <source>
        <dbReference type="ARBA" id="ARBA00004429"/>
    </source>
</evidence>
<feature type="transmembrane region" description="Helical" evidence="10">
    <location>
        <begin position="315"/>
        <end position="333"/>
    </location>
</feature>
<evidence type="ECO:0000259" key="12">
    <source>
        <dbReference type="Pfam" id="PF16327"/>
    </source>
</evidence>
<dbReference type="NCBIfam" id="NF007691">
    <property type="entry name" value="PRK10369.1"/>
    <property type="match status" value="1"/>
</dbReference>
<comment type="subcellular location">
    <subcellularLocation>
        <location evidence="1">Cell inner membrane</location>
        <topology evidence="1">Multi-pass membrane protein</topology>
    </subcellularLocation>
</comment>
<feature type="transmembrane region" description="Helical" evidence="10">
    <location>
        <begin position="42"/>
        <end position="65"/>
    </location>
</feature>
<dbReference type="PANTHER" id="PTHR43653">
    <property type="entry name" value="CYTOCHROME C ASSEMBLY PROTEIN-RELATED"/>
    <property type="match status" value="1"/>
</dbReference>
<evidence type="ECO:0000313" key="13">
    <source>
        <dbReference type="EMBL" id="MDD1795079.1"/>
    </source>
</evidence>
<keyword evidence="14" id="KW-1185">Reference proteome</keyword>
<evidence type="ECO:0000256" key="3">
    <source>
        <dbReference type="ARBA" id="ARBA00022475"/>
    </source>
</evidence>
<dbReference type="EMBL" id="JAJUBC010000024">
    <property type="protein sequence ID" value="MDD1795079.1"/>
    <property type="molecule type" value="Genomic_DNA"/>
</dbReference>
<keyword evidence="5 10" id="KW-0812">Transmembrane</keyword>
<keyword evidence="4" id="KW-0997">Cell inner membrane</keyword>
<feature type="transmembrane region" description="Helical" evidence="10">
    <location>
        <begin position="6"/>
        <end position="30"/>
    </location>
</feature>
<dbReference type="Pfam" id="PF01578">
    <property type="entry name" value="Cytochrom_C_asm"/>
    <property type="match status" value="1"/>
</dbReference>
<feature type="transmembrane region" description="Helical" evidence="10">
    <location>
        <begin position="97"/>
        <end position="114"/>
    </location>
</feature>
<dbReference type="PANTHER" id="PTHR43653:SF1">
    <property type="entry name" value="CYTOCHROME C-TYPE BIOGENESIS PROTEIN CCMF"/>
    <property type="match status" value="1"/>
</dbReference>
<dbReference type="InterPro" id="IPR032523">
    <property type="entry name" value="CcmF_C"/>
</dbReference>
<reference evidence="13" key="1">
    <citation type="submission" date="2021-12" db="EMBL/GenBank/DDBJ databases">
        <title>Enterovibrio ZSDZ35 sp. nov. and Enterovibrio ZSDZ42 sp. nov., isolated from coastal seawater in Qingdao.</title>
        <authorList>
            <person name="Zhang P."/>
        </authorList>
    </citation>
    <scope>NUCLEOTIDE SEQUENCE</scope>
    <source>
        <strain evidence="13">ZSDZ42</strain>
    </source>
</reference>
<feature type="transmembrane region" description="Helical" evidence="10">
    <location>
        <begin position="450"/>
        <end position="471"/>
    </location>
</feature>
<keyword evidence="7 10" id="KW-1133">Transmembrane helix</keyword>
<dbReference type="InterPro" id="IPR003567">
    <property type="entry name" value="Cyt_c_biogenesis"/>
</dbReference>
<feature type="transmembrane region" description="Helical" evidence="10">
    <location>
        <begin position="126"/>
        <end position="146"/>
    </location>
</feature>
<evidence type="ECO:0000256" key="2">
    <source>
        <dbReference type="ARBA" id="ARBA00009186"/>
    </source>
</evidence>
<evidence type="ECO:0000259" key="11">
    <source>
        <dbReference type="Pfam" id="PF01578"/>
    </source>
</evidence>
<feature type="transmembrane region" description="Helical" evidence="10">
    <location>
        <begin position="424"/>
        <end position="444"/>
    </location>
</feature>
<feature type="transmembrane region" description="Helical" evidence="10">
    <location>
        <begin position="393"/>
        <end position="412"/>
    </location>
</feature>
<comment type="function">
    <text evidence="9">Required for the biogenesis of c-type cytochromes. Possible subunit of a heme lyase.</text>
</comment>
<evidence type="ECO:0000256" key="6">
    <source>
        <dbReference type="ARBA" id="ARBA00022748"/>
    </source>
</evidence>
<dbReference type="NCBIfam" id="TIGR00353">
    <property type="entry name" value="nrfE"/>
    <property type="match status" value="1"/>
</dbReference>
<dbReference type="Proteomes" id="UP001149400">
    <property type="component" value="Unassembled WGS sequence"/>
</dbReference>
<keyword evidence="13" id="KW-0456">Lyase</keyword>
<evidence type="ECO:0000256" key="5">
    <source>
        <dbReference type="ARBA" id="ARBA00022692"/>
    </source>
</evidence>
<dbReference type="PRINTS" id="PR01410">
    <property type="entry name" value="CCBIOGENESIS"/>
</dbReference>
<dbReference type="GO" id="GO:0016829">
    <property type="term" value="F:lyase activity"/>
    <property type="evidence" value="ECO:0007669"/>
    <property type="project" value="UniProtKB-KW"/>
</dbReference>
<dbReference type="InterPro" id="IPR003568">
    <property type="entry name" value="Cyt_c_biogenesis_CcmF"/>
</dbReference>
<keyword evidence="6" id="KW-0201">Cytochrome c-type biogenesis</keyword>
<dbReference type="RefSeq" id="WP_274165885.1">
    <property type="nucleotide sequence ID" value="NZ_JAJUBC010000024.1"/>
</dbReference>
<dbReference type="InterPro" id="IPR002541">
    <property type="entry name" value="Cyt_c_assembly"/>
</dbReference>
<feature type="transmembrane region" description="Helical" evidence="10">
    <location>
        <begin position="604"/>
        <end position="624"/>
    </location>
</feature>
<evidence type="ECO:0000256" key="4">
    <source>
        <dbReference type="ARBA" id="ARBA00022519"/>
    </source>
</evidence>
<keyword evidence="3" id="KW-1003">Cell membrane</keyword>
<evidence type="ECO:0000256" key="10">
    <source>
        <dbReference type="SAM" id="Phobius"/>
    </source>
</evidence>
<dbReference type="PRINTS" id="PR01411">
    <property type="entry name" value="CCMFBIOGNSIS"/>
</dbReference>
<organism evidence="13 14">
    <name type="scientific">Enterovibrio gelatinilyticus</name>
    <dbReference type="NCBI Taxonomy" id="2899819"/>
    <lineage>
        <taxon>Bacteria</taxon>
        <taxon>Pseudomonadati</taxon>
        <taxon>Pseudomonadota</taxon>
        <taxon>Gammaproteobacteria</taxon>
        <taxon>Vibrionales</taxon>
        <taxon>Vibrionaceae</taxon>
        <taxon>Enterovibrio</taxon>
    </lineage>
</organism>
<feature type="domain" description="Cytochrome c assembly protein" evidence="11">
    <location>
        <begin position="92"/>
        <end position="297"/>
    </location>
</feature>
<sequence>MLSEIGHCLLIVAITSAFSSSVLGGLSLCFPNTTFKETASMTPWLATLAFFSLFTATAILAFSFINDDFSLQYVAQHSNSALPTPFKLAAVWGGHEGSFLFMVLALSGWSALVANNKTLPEDYANAARFVLSTIVTLLGIYCLWLSNPFLRELPAALEGRDLNPMLQDIGLILHPPLLYLGYIGFAVPFAFAIAALLTQTPARAWADSCLRWALVTWAFLTVGIAIGSWWAYHELGWGGWWFWDPVENASLLPWLTATALIHCLVSTARNNTLVSWTLLLAIVTFALTILGTFIVRSGVLTSVHAFASAPMRGTGLLIILTVLLFPALLLFALRAANISHQDAEKSRWHPQRFWLMVAASLLCAMMLIVMLGTLYPMIYAAIGLGTLSVGAPYFNSLFVPLAVVSAFAATFSTARGLSKLKMRIGITVSLLVGCVITYLGTQYYQVPFSLMVSAALTASFSLIVATVYHWFNRSRTMAPIAMTLGHLSLAITIMGAALLDGFGSEISAKMQGNQHVYLGPYTVTHQGSSWHIGPNYTAERITLSVSKNGTEIGHVTPEKRHYTVRTMNMSEAGVLRDNFSDVYVTLGSKFDSDTFAVRVQIKPYVHLLWIGAFMMLIAGLWGAAYHYKRARLARVGQGEPSPLSERIH</sequence>